<evidence type="ECO:0000256" key="1">
    <source>
        <dbReference type="ARBA" id="ARBA00004141"/>
    </source>
</evidence>
<dbReference type="InterPro" id="IPR026841">
    <property type="entry name" value="Aur1/Ipt1"/>
</dbReference>
<dbReference type="Pfam" id="PF14378">
    <property type="entry name" value="PAP2_3"/>
    <property type="match status" value="1"/>
</dbReference>
<evidence type="ECO:0000256" key="5">
    <source>
        <dbReference type="SAM" id="Phobius"/>
    </source>
</evidence>
<dbReference type="CDD" id="cd03386">
    <property type="entry name" value="PAP2_Aur1_like"/>
    <property type="match status" value="1"/>
</dbReference>
<keyword evidence="4 5" id="KW-0472">Membrane</keyword>
<feature type="domain" description="Inositolphosphotransferase Aur1/Ipt1" evidence="6">
    <location>
        <begin position="76"/>
        <end position="256"/>
    </location>
</feature>
<evidence type="ECO:0000256" key="2">
    <source>
        <dbReference type="ARBA" id="ARBA00022692"/>
    </source>
</evidence>
<gene>
    <name evidence="7" type="ORF">SAMN04488563_0682</name>
</gene>
<feature type="transmembrane region" description="Helical" evidence="5">
    <location>
        <begin position="40"/>
        <end position="58"/>
    </location>
</feature>
<feature type="transmembrane region" description="Helical" evidence="5">
    <location>
        <begin position="217"/>
        <end position="235"/>
    </location>
</feature>
<feature type="transmembrane region" description="Helical" evidence="5">
    <location>
        <begin position="138"/>
        <end position="156"/>
    </location>
</feature>
<dbReference type="SUPFAM" id="SSF48317">
    <property type="entry name" value="Acid phosphatase/Vanadium-dependent haloperoxidase"/>
    <property type="match status" value="1"/>
</dbReference>
<dbReference type="PANTHER" id="PTHR31310">
    <property type="match status" value="1"/>
</dbReference>
<dbReference type="InterPro" id="IPR052185">
    <property type="entry name" value="IPC_Synthase-Related"/>
</dbReference>
<proteinExistence type="predicted"/>
<organism evidence="7 8">
    <name type="scientific">Jiangella alkaliphila</name>
    <dbReference type="NCBI Taxonomy" id="419479"/>
    <lineage>
        <taxon>Bacteria</taxon>
        <taxon>Bacillati</taxon>
        <taxon>Actinomycetota</taxon>
        <taxon>Actinomycetes</taxon>
        <taxon>Jiangellales</taxon>
        <taxon>Jiangellaceae</taxon>
        <taxon>Jiangella</taxon>
    </lineage>
</organism>
<sequence length="277" mass="30849">MAHPSVVDEPARDAPAPAAARAPSVFRRLVRHLRTPRRPVLIVELGILAAVYAVYSLIRNSVPDDQARAMANSVRIWTTEQDVQIDFELWLNHTVHAVEWLTVTVNYFYVFLHFVVTGAVLIWLFVRHPGRYRAARTVLAFTTGLALFGYYLYPLAPPRLLPSGLFYDTVAIHDTVGALTSGDLQDLSNQYAAMPSMHAGWSMWCGIALIMFAKHNWVRVLGVLYPLATVLVITATGNHYVLDAVGGWLTLAAGFGLQRLLHGRSLRDFKQHVPAVP</sequence>
<evidence type="ECO:0000256" key="4">
    <source>
        <dbReference type="ARBA" id="ARBA00023136"/>
    </source>
</evidence>
<keyword evidence="2 5" id="KW-0812">Transmembrane</keyword>
<feature type="transmembrane region" description="Helical" evidence="5">
    <location>
        <begin position="191"/>
        <end position="210"/>
    </location>
</feature>
<accession>A0A1H2GVA0</accession>
<dbReference type="AlphaFoldDB" id="A0A1H2GVA0"/>
<dbReference type="STRING" id="419479.SAMN04488563_0682"/>
<evidence type="ECO:0000313" key="7">
    <source>
        <dbReference type="EMBL" id="SDU23218.1"/>
    </source>
</evidence>
<dbReference type="EMBL" id="LT629791">
    <property type="protein sequence ID" value="SDU23218.1"/>
    <property type="molecule type" value="Genomic_DNA"/>
</dbReference>
<evidence type="ECO:0000259" key="6">
    <source>
        <dbReference type="Pfam" id="PF14378"/>
    </source>
</evidence>
<reference evidence="8" key="1">
    <citation type="submission" date="2016-10" db="EMBL/GenBank/DDBJ databases">
        <authorList>
            <person name="Varghese N."/>
            <person name="Submissions S."/>
        </authorList>
    </citation>
    <scope>NUCLEOTIDE SEQUENCE [LARGE SCALE GENOMIC DNA]</scope>
    <source>
        <strain evidence="8">DSM 45079</strain>
    </source>
</reference>
<feature type="transmembrane region" description="Helical" evidence="5">
    <location>
        <begin position="107"/>
        <end position="126"/>
    </location>
</feature>
<evidence type="ECO:0000256" key="3">
    <source>
        <dbReference type="ARBA" id="ARBA00022989"/>
    </source>
</evidence>
<dbReference type="Proteomes" id="UP000182977">
    <property type="component" value="Chromosome I"/>
</dbReference>
<keyword evidence="8" id="KW-1185">Reference proteome</keyword>
<protein>
    <submittedName>
        <fullName evidence="7">PAP2 superfamily protein</fullName>
    </submittedName>
</protein>
<dbReference type="GO" id="GO:0016020">
    <property type="term" value="C:membrane"/>
    <property type="evidence" value="ECO:0007669"/>
    <property type="project" value="UniProtKB-SubCell"/>
</dbReference>
<dbReference type="PANTHER" id="PTHR31310:SF7">
    <property type="entry name" value="PA-PHOSPHATASE RELATED-FAMILY PROTEIN DDB_G0268928"/>
    <property type="match status" value="1"/>
</dbReference>
<name>A0A1H2GVA0_9ACTN</name>
<dbReference type="InterPro" id="IPR036938">
    <property type="entry name" value="PAP2/HPO_sf"/>
</dbReference>
<keyword evidence="3 5" id="KW-1133">Transmembrane helix</keyword>
<evidence type="ECO:0000313" key="8">
    <source>
        <dbReference type="Proteomes" id="UP000182977"/>
    </source>
</evidence>
<comment type="subcellular location">
    <subcellularLocation>
        <location evidence="1">Membrane</location>
        <topology evidence="1">Multi-pass membrane protein</topology>
    </subcellularLocation>
</comment>